<reference evidence="2" key="1">
    <citation type="journal article" date="2022" name="bioRxiv">
        <title>Sequencing and chromosome-scale assembly of the giantPleurodeles waltlgenome.</title>
        <authorList>
            <person name="Brown T."/>
            <person name="Elewa A."/>
            <person name="Iarovenko S."/>
            <person name="Subramanian E."/>
            <person name="Araus A.J."/>
            <person name="Petzold A."/>
            <person name="Susuki M."/>
            <person name="Suzuki K.-i.T."/>
            <person name="Hayashi T."/>
            <person name="Toyoda A."/>
            <person name="Oliveira C."/>
            <person name="Osipova E."/>
            <person name="Leigh N.D."/>
            <person name="Simon A."/>
            <person name="Yun M.H."/>
        </authorList>
    </citation>
    <scope>NUCLEOTIDE SEQUENCE</scope>
    <source>
        <strain evidence="2">20211129_DDA</strain>
        <tissue evidence="2">Liver</tissue>
    </source>
</reference>
<name>A0AAV7P186_PLEWA</name>
<evidence type="ECO:0000256" key="1">
    <source>
        <dbReference type="SAM" id="MobiDB-lite"/>
    </source>
</evidence>
<comment type="caution">
    <text evidence="2">The sequence shown here is derived from an EMBL/GenBank/DDBJ whole genome shotgun (WGS) entry which is preliminary data.</text>
</comment>
<sequence>MCPCCHASKIGEANPQTSPVTYKNGAQMGSNQEETFGGLEHLKRGTSQLVEEVPLPGLLLEKPCVEKEMEKEPHVEQQAESEHRAGNAVEKEKKRHLHYLPG</sequence>
<evidence type="ECO:0000313" key="3">
    <source>
        <dbReference type="Proteomes" id="UP001066276"/>
    </source>
</evidence>
<proteinExistence type="predicted"/>
<gene>
    <name evidence="2" type="ORF">NDU88_000560</name>
</gene>
<feature type="compositionally biased region" description="Basic and acidic residues" evidence="1">
    <location>
        <begin position="67"/>
        <end position="92"/>
    </location>
</feature>
<dbReference type="Proteomes" id="UP001066276">
    <property type="component" value="Chromosome 7"/>
</dbReference>
<feature type="region of interest" description="Disordered" evidence="1">
    <location>
        <begin position="67"/>
        <end position="102"/>
    </location>
</feature>
<dbReference type="EMBL" id="JANPWB010000011">
    <property type="protein sequence ID" value="KAJ1122055.1"/>
    <property type="molecule type" value="Genomic_DNA"/>
</dbReference>
<feature type="compositionally biased region" description="Basic residues" evidence="1">
    <location>
        <begin position="93"/>
        <end position="102"/>
    </location>
</feature>
<dbReference type="AlphaFoldDB" id="A0AAV7P186"/>
<protein>
    <submittedName>
        <fullName evidence="2">Uncharacterized protein</fullName>
    </submittedName>
</protein>
<organism evidence="2 3">
    <name type="scientific">Pleurodeles waltl</name>
    <name type="common">Iberian ribbed newt</name>
    <dbReference type="NCBI Taxonomy" id="8319"/>
    <lineage>
        <taxon>Eukaryota</taxon>
        <taxon>Metazoa</taxon>
        <taxon>Chordata</taxon>
        <taxon>Craniata</taxon>
        <taxon>Vertebrata</taxon>
        <taxon>Euteleostomi</taxon>
        <taxon>Amphibia</taxon>
        <taxon>Batrachia</taxon>
        <taxon>Caudata</taxon>
        <taxon>Salamandroidea</taxon>
        <taxon>Salamandridae</taxon>
        <taxon>Pleurodelinae</taxon>
        <taxon>Pleurodeles</taxon>
    </lineage>
</organism>
<accession>A0AAV7P186</accession>
<evidence type="ECO:0000313" key="2">
    <source>
        <dbReference type="EMBL" id="KAJ1122055.1"/>
    </source>
</evidence>
<keyword evidence="3" id="KW-1185">Reference proteome</keyword>